<reference evidence="1 2" key="1">
    <citation type="journal article" date="2018" name="Front. Plant Sci.">
        <title>Red Clover (Trifolium pratense) and Zigzag Clover (T. medium) - A Picture of Genomic Similarities and Differences.</title>
        <authorList>
            <person name="Dluhosova J."/>
            <person name="Istvanek J."/>
            <person name="Nedelnik J."/>
            <person name="Repkova J."/>
        </authorList>
    </citation>
    <scope>NUCLEOTIDE SEQUENCE [LARGE SCALE GENOMIC DNA]</scope>
    <source>
        <strain evidence="2">cv. 10/8</strain>
        <tissue evidence="1">Leaf</tissue>
    </source>
</reference>
<feature type="non-terminal residue" evidence="1">
    <location>
        <position position="105"/>
    </location>
</feature>
<dbReference type="Proteomes" id="UP000265520">
    <property type="component" value="Unassembled WGS sequence"/>
</dbReference>
<keyword evidence="1" id="KW-0808">Transferase</keyword>
<dbReference type="GO" id="GO:0004674">
    <property type="term" value="F:protein serine/threonine kinase activity"/>
    <property type="evidence" value="ECO:0007669"/>
    <property type="project" value="UniProtKB-KW"/>
</dbReference>
<evidence type="ECO:0000313" key="2">
    <source>
        <dbReference type="Proteomes" id="UP000265520"/>
    </source>
</evidence>
<protein>
    <submittedName>
        <fullName evidence="1">Serine/threonine protein kinase SRPK1</fullName>
    </submittedName>
</protein>
<keyword evidence="1" id="KW-0418">Kinase</keyword>
<accession>A0A392QZT7</accession>
<sequence>MSGTSETVDNKSVGFDYSTINLVSSEHSFKKEPFFNGDAATFEWWKDRIYSHITGIDDELYDIVEEGVTFKNMNENGRLSIADKRALSTADKKIYMKHHKVKDII</sequence>
<keyword evidence="2" id="KW-1185">Reference proteome</keyword>
<dbReference type="AlphaFoldDB" id="A0A392QZT7"/>
<proteinExistence type="predicted"/>
<dbReference type="EMBL" id="LXQA010175460">
    <property type="protein sequence ID" value="MCI29861.1"/>
    <property type="molecule type" value="Genomic_DNA"/>
</dbReference>
<evidence type="ECO:0000313" key="1">
    <source>
        <dbReference type="EMBL" id="MCI29861.1"/>
    </source>
</evidence>
<comment type="caution">
    <text evidence="1">The sequence shown here is derived from an EMBL/GenBank/DDBJ whole genome shotgun (WGS) entry which is preliminary data.</text>
</comment>
<organism evidence="1 2">
    <name type="scientific">Trifolium medium</name>
    <dbReference type="NCBI Taxonomy" id="97028"/>
    <lineage>
        <taxon>Eukaryota</taxon>
        <taxon>Viridiplantae</taxon>
        <taxon>Streptophyta</taxon>
        <taxon>Embryophyta</taxon>
        <taxon>Tracheophyta</taxon>
        <taxon>Spermatophyta</taxon>
        <taxon>Magnoliopsida</taxon>
        <taxon>eudicotyledons</taxon>
        <taxon>Gunneridae</taxon>
        <taxon>Pentapetalae</taxon>
        <taxon>rosids</taxon>
        <taxon>fabids</taxon>
        <taxon>Fabales</taxon>
        <taxon>Fabaceae</taxon>
        <taxon>Papilionoideae</taxon>
        <taxon>50 kb inversion clade</taxon>
        <taxon>NPAAA clade</taxon>
        <taxon>Hologalegina</taxon>
        <taxon>IRL clade</taxon>
        <taxon>Trifolieae</taxon>
        <taxon>Trifolium</taxon>
    </lineage>
</organism>
<name>A0A392QZT7_9FABA</name>
<keyword evidence="1" id="KW-0723">Serine/threonine-protein kinase</keyword>